<evidence type="ECO:0000313" key="11">
    <source>
        <dbReference type="EMBL" id="PYI33345.1"/>
    </source>
</evidence>
<evidence type="ECO:0000256" key="7">
    <source>
        <dbReference type="ARBA" id="ARBA00022989"/>
    </source>
</evidence>
<comment type="subcellular location">
    <subcellularLocation>
        <location evidence="1 10">Golgi apparatus membrane</location>
        <topology evidence="1 10">Single-pass type II membrane protein</topology>
    </subcellularLocation>
</comment>
<keyword evidence="3 10" id="KW-0328">Glycosyltransferase</keyword>
<keyword evidence="6" id="KW-0735">Signal-anchor</keyword>
<dbReference type="Proteomes" id="UP000248817">
    <property type="component" value="Unassembled WGS sequence"/>
</dbReference>
<dbReference type="AlphaFoldDB" id="A0A2V5I990"/>
<evidence type="ECO:0000313" key="12">
    <source>
        <dbReference type="Proteomes" id="UP000248817"/>
    </source>
</evidence>
<dbReference type="Pfam" id="PF01762">
    <property type="entry name" value="Galactosyl_T"/>
    <property type="match status" value="1"/>
</dbReference>
<evidence type="ECO:0000256" key="2">
    <source>
        <dbReference type="ARBA" id="ARBA00008661"/>
    </source>
</evidence>
<name>A0A2V5I990_9EURO</name>
<dbReference type="EMBL" id="KZ825484">
    <property type="protein sequence ID" value="PYI33345.1"/>
    <property type="molecule type" value="Genomic_DNA"/>
</dbReference>
<accession>A0A2V5I990</accession>
<keyword evidence="5" id="KW-0812">Transmembrane</keyword>
<evidence type="ECO:0000256" key="9">
    <source>
        <dbReference type="ARBA" id="ARBA00023136"/>
    </source>
</evidence>
<dbReference type="GO" id="GO:0000139">
    <property type="term" value="C:Golgi membrane"/>
    <property type="evidence" value="ECO:0007669"/>
    <property type="project" value="UniProtKB-SubCell"/>
</dbReference>
<protein>
    <recommendedName>
        <fullName evidence="10">Hexosyltransferase</fullName>
        <ecNumber evidence="10">2.4.1.-</ecNumber>
    </recommendedName>
</protein>
<sequence>LIGVWSSAKDFNRRALIRLTYLRNKPHDLDVYFVLGRPETDQERTLVALEMAAYHDILLLNMTENLTEGKTFEFFRTVGVTFQQGDYAFVTKMDSDVWCELLQFTTQLQRLLYQHQSTGTYFGRAIGDSFMAGMGYTLSWDLVQWIATNAYPASHRDGFEDQLVADWLRQSGLMVHFVSEEAGIYDTPEYAGHGDGGWAQNYSDPTLIVHQLKSDEWFLRTAKHFL</sequence>
<keyword evidence="12" id="KW-1185">Reference proteome</keyword>
<evidence type="ECO:0000256" key="5">
    <source>
        <dbReference type="ARBA" id="ARBA00022692"/>
    </source>
</evidence>
<dbReference type="GO" id="GO:0051072">
    <property type="term" value="P:4,6-pyruvylated galactose residue biosynthetic process"/>
    <property type="evidence" value="ECO:0007669"/>
    <property type="project" value="TreeGrafter"/>
</dbReference>
<evidence type="ECO:0000256" key="1">
    <source>
        <dbReference type="ARBA" id="ARBA00004323"/>
    </source>
</evidence>
<gene>
    <name evidence="11" type="ORF">BP00DRAFT_304316</name>
</gene>
<dbReference type="InterPro" id="IPR002659">
    <property type="entry name" value="Glyco_trans_31"/>
</dbReference>
<keyword evidence="9" id="KW-0472">Membrane</keyword>
<comment type="similarity">
    <text evidence="2 10">Belongs to the glycosyltransferase 31 family.</text>
</comment>
<keyword evidence="4" id="KW-0808">Transferase</keyword>
<evidence type="ECO:0000256" key="10">
    <source>
        <dbReference type="RuleBase" id="RU363063"/>
    </source>
</evidence>
<dbReference type="GO" id="GO:0016758">
    <property type="term" value="F:hexosyltransferase activity"/>
    <property type="evidence" value="ECO:0007669"/>
    <property type="project" value="InterPro"/>
</dbReference>
<dbReference type="PANTHER" id="PTHR11214:SF351">
    <property type="entry name" value="BETA-1,3-GALACTOSYLTRANSFERASE PVG3"/>
    <property type="match status" value="1"/>
</dbReference>
<keyword evidence="8 10" id="KW-0333">Golgi apparatus</keyword>
<feature type="non-terminal residue" evidence="11">
    <location>
        <position position="226"/>
    </location>
</feature>
<reference evidence="11 12" key="1">
    <citation type="submission" date="2018-02" db="EMBL/GenBank/DDBJ databases">
        <title>The genomes of Aspergillus section Nigri reveals drivers in fungal speciation.</title>
        <authorList>
            <consortium name="DOE Joint Genome Institute"/>
            <person name="Vesth T.C."/>
            <person name="Nybo J."/>
            <person name="Theobald S."/>
            <person name="Brandl J."/>
            <person name="Frisvad J.C."/>
            <person name="Nielsen K.F."/>
            <person name="Lyhne E.K."/>
            <person name="Kogle M.E."/>
            <person name="Kuo A."/>
            <person name="Riley R."/>
            <person name="Clum A."/>
            <person name="Nolan M."/>
            <person name="Lipzen A."/>
            <person name="Salamov A."/>
            <person name="Henrissat B."/>
            <person name="Wiebenga A."/>
            <person name="De vries R.P."/>
            <person name="Grigoriev I.V."/>
            <person name="Mortensen U.H."/>
            <person name="Andersen M.R."/>
            <person name="Baker S.E."/>
        </authorList>
    </citation>
    <scope>NUCLEOTIDE SEQUENCE [LARGE SCALE GENOMIC DNA]</scope>
    <source>
        <strain evidence="11 12">CBS 114.80</strain>
    </source>
</reference>
<evidence type="ECO:0000256" key="8">
    <source>
        <dbReference type="ARBA" id="ARBA00023034"/>
    </source>
</evidence>
<dbReference type="PANTHER" id="PTHR11214">
    <property type="entry name" value="BETA-1,3-N-ACETYLGLUCOSAMINYLTRANSFERASE"/>
    <property type="match status" value="1"/>
</dbReference>
<keyword evidence="7" id="KW-1133">Transmembrane helix</keyword>
<organism evidence="11 12">
    <name type="scientific">Aspergillus indologenus CBS 114.80</name>
    <dbReference type="NCBI Taxonomy" id="1450541"/>
    <lineage>
        <taxon>Eukaryota</taxon>
        <taxon>Fungi</taxon>
        <taxon>Dikarya</taxon>
        <taxon>Ascomycota</taxon>
        <taxon>Pezizomycotina</taxon>
        <taxon>Eurotiomycetes</taxon>
        <taxon>Eurotiomycetidae</taxon>
        <taxon>Eurotiales</taxon>
        <taxon>Aspergillaceae</taxon>
        <taxon>Aspergillus</taxon>
        <taxon>Aspergillus subgen. Circumdati</taxon>
    </lineage>
</organism>
<proteinExistence type="inferred from homology"/>
<evidence type="ECO:0000256" key="6">
    <source>
        <dbReference type="ARBA" id="ARBA00022968"/>
    </source>
</evidence>
<evidence type="ECO:0000256" key="3">
    <source>
        <dbReference type="ARBA" id="ARBA00022676"/>
    </source>
</evidence>
<evidence type="ECO:0000256" key="4">
    <source>
        <dbReference type="ARBA" id="ARBA00022679"/>
    </source>
</evidence>
<feature type="non-terminal residue" evidence="11">
    <location>
        <position position="1"/>
    </location>
</feature>
<dbReference type="EC" id="2.4.1.-" evidence="10"/>